<evidence type="ECO:0000256" key="1">
    <source>
        <dbReference type="ARBA" id="ARBA00004418"/>
    </source>
</evidence>
<keyword evidence="3" id="KW-0732">Signal</keyword>
<dbReference type="Proteomes" id="UP000604481">
    <property type="component" value="Unassembled WGS sequence"/>
</dbReference>
<protein>
    <submittedName>
        <fullName evidence="4">Sugar ABC transporter substrate-binding protein</fullName>
    </submittedName>
</protein>
<dbReference type="PANTHER" id="PTHR43649:SF12">
    <property type="entry name" value="DIACETYLCHITOBIOSE BINDING PROTEIN DASA"/>
    <property type="match status" value="1"/>
</dbReference>
<dbReference type="CDD" id="cd13585">
    <property type="entry name" value="PBP2_TMBP_like"/>
    <property type="match status" value="1"/>
</dbReference>
<evidence type="ECO:0000313" key="5">
    <source>
        <dbReference type="Proteomes" id="UP000604481"/>
    </source>
</evidence>
<comment type="similarity">
    <text evidence="2">Belongs to the bacterial solute-binding protein 1 family.</text>
</comment>
<keyword evidence="5" id="KW-1185">Reference proteome</keyword>
<dbReference type="EMBL" id="JADFUA010000006">
    <property type="protein sequence ID" value="MBE9609928.1"/>
    <property type="molecule type" value="Genomic_DNA"/>
</dbReference>
<comment type="caution">
    <text evidence="4">The sequence shown here is derived from an EMBL/GenBank/DDBJ whole genome shotgun (WGS) entry which is preliminary data.</text>
</comment>
<evidence type="ECO:0000313" key="4">
    <source>
        <dbReference type="EMBL" id="MBE9609928.1"/>
    </source>
</evidence>
<dbReference type="InterPro" id="IPR006059">
    <property type="entry name" value="SBP"/>
</dbReference>
<evidence type="ECO:0000256" key="3">
    <source>
        <dbReference type="SAM" id="SignalP"/>
    </source>
</evidence>
<dbReference type="Pfam" id="PF13416">
    <property type="entry name" value="SBP_bac_8"/>
    <property type="match status" value="1"/>
</dbReference>
<dbReference type="Gene3D" id="3.40.190.10">
    <property type="entry name" value="Periplasmic binding protein-like II"/>
    <property type="match status" value="1"/>
</dbReference>
<reference evidence="4 5" key="1">
    <citation type="submission" date="2020-10" db="EMBL/GenBank/DDBJ databases">
        <title>The genome sequence of Chitinilyticum litopenaei 4Y14.</title>
        <authorList>
            <person name="Liu Y."/>
        </authorList>
    </citation>
    <scope>NUCLEOTIDE SEQUENCE [LARGE SCALE GENOMIC DNA]</scope>
    <source>
        <strain evidence="4 5">4Y14</strain>
    </source>
</reference>
<dbReference type="AlphaFoldDB" id="A0A8J7K8Q7"/>
<accession>A0A8J7K8Q7</accession>
<name>A0A8J7K8Q7_9NEIS</name>
<feature type="chain" id="PRO_5035279225" evidence="3">
    <location>
        <begin position="26"/>
        <end position="420"/>
    </location>
</feature>
<dbReference type="PANTHER" id="PTHR43649">
    <property type="entry name" value="ARABINOSE-BINDING PROTEIN-RELATED"/>
    <property type="match status" value="1"/>
</dbReference>
<dbReference type="GO" id="GO:0042597">
    <property type="term" value="C:periplasmic space"/>
    <property type="evidence" value="ECO:0007669"/>
    <property type="project" value="UniProtKB-SubCell"/>
</dbReference>
<evidence type="ECO:0000256" key="2">
    <source>
        <dbReference type="ARBA" id="ARBA00008520"/>
    </source>
</evidence>
<organism evidence="4 5">
    <name type="scientific">Chitinilyticum piscinae</name>
    <dbReference type="NCBI Taxonomy" id="2866724"/>
    <lineage>
        <taxon>Bacteria</taxon>
        <taxon>Pseudomonadati</taxon>
        <taxon>Pseudomonadota</taxon>
        <taxon>Betaproteobacteria</taxon>
        <taxon>Neisseriales</taxon>
        <taxon>Chitinibacteraceae</taxon>
        <taxon>Chitinilyticum</taxon>
    </lineage>
</organism>
<dbReference type="InterPro" id="IPR050490">
    <property type="entry name" value="Bact_solute-bd_prot1"/>
</dbReference>
<feature type="signal peptide" evidence="3">
    <location>
        <begin position="1"/>
        <end position="25"/>
    </location>
</feature>
<comment type="subcellular location">
    <subcellularLocation>
        <location evidence="1">Periplasm</location>
    </subcellularLocation>
</comment>
<dbReference type="SUPFAM" id="SSF53850">
    <property type="entry name" value="Periplasmic binding protein-like II"/>
    <property type="match status" value="1"/>
</dbReference>
<sequence length="420" mass="45269">MKLKKMLTVGAAVFGLGLFAAQAQAADKVKLEFWTMNLAPKFDPYFKQAVTKFNAANPTLEAVWVDMNWDQIQPKLIASLAAGNPPALVNFNVPWVHEFAAQGNIIALDQYLGADKAVYSTQALADVTIKGKVYAFPWYNSVSILAYNKSILDKAGVKPEQLTSFDNLLAAAKTINEKAGVDGFAPKMSDPVGLFYYLGLPVVENGKAVFNSPKHVAVVQKFADLYKAGAVPKDIFKMAFEQEIAAYNSGKIAMMTTAPQALKRTETDAKAIYDVTGVTAFPLDAGKMSFGAWMMDFVVPKGFKNPAEAAKLGKFLTGDEQQLLFSKATETTFPTTKKANLDPYFQAGANSKDPIEKARAVAAKAMDGARTLTLPPGTLTDEAATQKVLADNFQAAVEGRKPVKEALDAAVAAWNGKIAK</sequence>
<proteinExistence type="inferred from homology"/>
<gene>
    <name evidence="4" type="ORF">INR99_11300</name>
</gene>